<dbReference type="PANTHER" id="PTHR23506:SF13">
    <property type="entry name" value="VESICULAR ACETYLCHOLINE TRANSPORTER"/>
    <property type="match status" value="1"/>
</dbReference>
<keyword evidence="4 7" id="KW-1133">Transmembrane helix</keyword>
<evidence type="ECO:0000313" key="9">
    <source>
        <dbReference type="WBParaSite" id="SMTH1_14880.1"/>
    </source>
</evidence>
<dbReference type="GO" id="GO:0005277">
    <property type="term" value="F:acetylcholine transmembrane transporter activity"/>
    <property type="evidence" value="ECO:0007669"/>
    <property type="project" value="TreeGrafter"/>
</dbReference>
<evidence type="ECO:0000256" key="7">
    <source>
        <dbReference type="SAM" id="Phobius"/>
    </source>
</evidence>
<dbReference type="GO" id="GO:0007268">
    <property type="term" value="P:chemical synaptic transmission"/>
    <property type="evidence" value="ECO:0007669"/>
    <property type="project" value="TreeGrafter"/>
</dbReference>
<evidence type="ECO:0000256" key="4">
    <source>
        <dbReference type="ARBA" id="ARBA00022989"/>
    </source>
</evidence>
<dbReference type="GO" id="GO:0030121">
    <property type="term" value="C:AP-1 adaptor complex"/>
    <property type="evidence" value="ECO:0007669"/>
    <property type="project" value="TreeGrafter"/>
</dbReference>
<dbReference type="Proteomes" id="UP000050791">
    <property type="component" value="Unassembled WGS sequence"/>
</dbReference>
<dbReference type="GO" id="GO:0043195">
    <property type="term" value="C:terminal bouton"/>
    <property type="evidence" value="ECO:0007669"/>
    <property type="project" value="TreeGrafter"/>
</dbReference>
<keyword evidence="5 7" id="KW-0472">Membrane</keyword>
<dbReference type="InterPro" id="IPR050930">
    <property type="entry name" value="MFS_Vesicular_Transporter"/>
</dbReference>
<sequence length="88" mass="10492">MTNFETIKQTFMSKINEPNSQRRMVLFVVCIALLLDNMLYMVIVPIIPDYLQNLRAMDTKQIYWINATHTKRLKDENFILIKLMVIIK</sequence>
<evidence type="ECO:0000256" key="1">
    <source>
        <dbReference type="ARBA" id="ARBA00004141"/>
    </source>
</evidence>
<proteinExistence type="predicted"/>
<keyword evidence="6" id="KW-0325">Glycoprotein</keyword>
<evidence type="ECO:0008006" key="10">
    <source>
        <dbReference type="Google" id="ProtNLM"/>
    </source>
</evidence>
<dbReference type="AlphaFoldDB" id="A0AA85AYF7"/>
<evidence type="ECO:0000256" key="5">
    <source>
        <dbReference type="ARBA" id="ARBA00023136"/>
    </source>
</evidence>
<evidence type="ECO:0000313" key="8">
    <source>
        <dbReference type="Proteomes" id="UP000050791"/>
    </source>
</evidence>
<dbReference type="GO" id="GO:0030122">
    <property type="term" value="C:AP-2 adaptor complex"/>
    <property type="evidence" value="ECO:0007669"/>
    <property type="project" value="TreeGrafter"/>
</dbReference>
<dbReference type="PANTHER" id="PTHR23506">
    <property type="entry name" value="GH10249P"/>
    <property type="match status" value="1"/>
</dbReference>
<reference evidence="9" key="1">
    <citation type="submission" date="2023-11" db="UniProtKB">
        <authorList>
            <consortium name="WormBaseParasite"/>
        </authorList>
    </citation>
    <scope>IDENTIFICATION</scope>
</reference>
<evidence type="ECO:0000256" key="3">
    <source>
        <dbReference type="ARBA" id="ARBA00022692"/>
    </source>
</evidence>
<evidence type="ECO:0000256" key="6">
    <source>
        <dbReference type="ARBA" id="ARBA00023180"/>
    </source>
</evidence>
<keyword evidence="3 7" id="KW-0812">Transmembrane</keyword>
<keyword evidence="2" id="KW-0813">Transport</keyword>
<name>A0AA85AYF7_9TREM</name>
<dbReference type="WBParaSite" id="SMTH1_14880.1">
    <property type="protein sequence ID" value="SMTH1_14880.1"/>
    <property type="gene ID" value="SMTH1_14880"/>
</dbReference>
<organism evidence="8 9">
    <name type="scientific">Schistosoma mattheei</name>
    <dbReference type="NCBI Taxonomy" id="31246"/>
    <lineage>
        <taxon>Eukaryota</taxon>
        <taxon>Metazoa</taxon>
        <taxon>Spiralia</taxon>
        <taxon>Lophotrochozoa</taxon>
        <taxon>Platyhelminthes</taxon>
        <taxon>Trematoda</taxon>
        <taxon>Digenea</taxon>
        <taxon>Strigeidida</taxon>
        <taxon>Schistosomatoidea</taxon>
        <taxon>Schistosomatidae</taxon>
        <taxon>Schistosoma</taxon>
    </lineage>
</organism>
<evidence type="ECO:0000256" key="2">
    <source>
        <dbReference type="ARBA" id="ARBA00022448"/>
    </source>
</evidence>
<comment type="subcellular location">
    <subcellularLocation>
        <location evidence="1">Membrane</location>
        <topology evidence="1">Multi-pass membrane protein</topology>
    </subcellularLocation>
</comment>
<feature type="transmembrane region" description="Helical" evidence="7">
    <location>
        <begin position="24"/>
        <end position="47"/>
    </location>
</feature>
<accession>A0AA85AYF7</accession>
<protein>
    <recommendedName>
        <fullName evidence="10">MFS domain-containing protein</fullName>
    </recommendedName>
</protein>